<protein>
    <submittedName>
        <fullName evidence="2">Uncharacterized protein</fullName>
    </submittedName>
</protein>
<dbReference type="EMBL" id="CU459003">
    <property type="protein sequence ID" value="CAM76264.1"/>
    <property type="molecule type" value="Genomic_DNA"/>
</dbReference>
<proteinExistence type="predicted"/>
<feature type="region of interest" description="Disordered" evidence="1">
    <location>
        <begin position="91"/>
        <end position="115"/>
    </location>
</feature>
<evidence type="ECO:0000313" key="2">
    <source>
        <dbReference type="EMBL" id="CAM76264.1"/>
    </source>
</evidence>
<name>A4U057_9PROT</name>
<evidence type="ECO:0000256" key="1">
    <source>
        <dbReference type="SAM" id="MobiDB-lite"/>
    </source>
</evidence>
<dbReference type="AlphaFoldDB" id="A4U057"/>
<reference evidence="2" key="1">
    <citation type="journal article" date="2007" name="J. Bacteriol.">
        <title>Comparative genome analysis of four magnetotactic bacteria reveals a complex set of group-specific genes implicated in magnetosome biomineralization and function.</title>
        <authorList>
            <person name="Richter M."/>
            <person name="Kube M."/>
            <person name="Bazylinski D.A."/>
            <person name="Lombardot T."/>
            <person name="Gloeckner F.O."/>
            <person name="Reinhardt R."/>
            <person name="Schueler D."/>
        </authorList>
    </citation>
    <scope>NUCLEOTIDE SEQUENCE</scope>
    <source>
        <strain evidence="2">MSR-1</strain>
    </source>
</reference>
<sequence>MDLPLDQHLLYQDLTAKLDRLGGPDQLIAYMGQVLRTLLRRQGDAEFRGAIQDAFISGLMGRDWPGQVALAREVILIVIAKRPEIALAWQKQQGGDDNPHRRAADRGLAPAGGGPTLICPIST</sequence>
<organism evidence="2">
    <name type="scientific">Magnetospirillum gryphiswaldense</name>
    <dbReference type="NCBI Taxonomy" id="55518"/>
    <lineage>
        <taxon>Bacteria</taxon>
        <taxon>Pseudomonadati</taxon>
        <taxon>Pseudomonadota</taxon>
        <taxon>Alphaproteobacteria</taxon>
        <taxon>Rhodospirillales</taxon>
        <taxon>Rhodospirillaceae</taxon>
        <taxon>Magnetospirillum</taxon>
    </lineage>
</organism>
<accession>A4U057</accession>
<gene>
    <name evidence="2" type="ORF">MGR_1352</name>
</gene>